<evidence type="ECO:0000313" key="2">
    <source>
        <dbReference type="EMBL" id="RUS80587.1"/>
    </source>
</evidence>
<dbReference type="InterPro" id="IPR038672">
    <property type="entry name" value="CpcT/CpeT_sf"/>
</dbReference>
<reference evidence="2 3" key="1">
    <citation type="submission" date="2019-01" db="EMBL/GenBank/DDBJ databases">
        <title>A draft genome assembly of the solar-powered sea slug Elysia chlorotica.</title>
        <authorList>
            <person name="Cai H."/>
            <person name="Li Q."/>
            <person name="Fang X."/>
            <person name="Li J."/>
            <person name="Curtis N.E."/>
            <person name="Altenburger A."/>
            <person name="Shibata T."/>
            <person name="Feng M."/>
            <person name="Maeda T."/>
            <person name="Schwartz J.A."/>
            <person name="Shigenobu S."/>
            <person name="Lundholm N."/>
            <person name="Nishiyama T."/>
            <person name="Yang H."/>
            <person name="Hasebe M."/>
            <person name="Li S."/>
            <person name="Pierce S.K."/>
            <person name="Wang J."/>
        </authorList>
    </citation>
    <scope>NUCLEOTIDE SEQUENCE [LARGE SCALE GENOMIC DNA]</scope>
    <source>
        <strain evidence="2">EC2010</strain>
        <tissue evidence="2">Whole organism of an adult</tissue>
    </source>
</reference>
<comment type="caution">
    <text evidence="2">The sequence shown here is derived from an EMBL/GenBank/DDBJ whole genome shotgun (WGS) entry which is preliminary data.</text>
</comment>
<dbReference type="OrthoDB" id="6142934at2759"/>
<feature type="signal peptide" evidence="1">
    <location>
        <begin position="1"/>
        <end position="27"/>
    </location>
</feature>
<dbReference type="Gene3D" id="2.40.128.590">
    <property type="entry name" value="CpcT/CpeT domain"/>
    <property type="match status" value="1"/>
</dbReference>
<feature type="chain" id="PRO_5018736966" evidence="1">
    <location>
        <begin position="28"/>
        <end position="251"/>
    </location>
</feature>
<protein>
    <submittedName>
        <fullName evidence="2">Uncharacterized protein</fullName>
    </submittedName>
</protein>
<evidence type="ECO:0000313" key="3">
    <source>
        <dbReference type="Proteomes" id="UP000271974"/>
    </source>
</evidence>
<dbReference type="EMBL" id="RQTK01000383">
    <property type="protein sequence ID" value="RUS80587.1"/>
    <property type="molecule type" value="Genomic_DNA"/>
</dbReference>
<dbReference type="AlphaFoldDB" id="A0A3S0ZLK1"/>
<proteinExistence type="predicted"/>
<dbReference type="GO" id="GO:0016829">
    <property type="term" value="F:lyase activity"/>
    <property type="evidence" value="ECO:0007669"/>
    <property type="project" value="InterPro"/>
</dbReference>
<dbReference type="InterPro" id="IPR010404">
    <property type="entry name" value="CpcT/CpeT"/>
</dbReference>
<dbReference type="Proteomes" id="UP000271974">
    <property type="component" value="Unassembled WGS sequence"/>
</dbReference>
<gene>
    <name evidence="2" type="ORF">EGW08_011642</name>
</gene>
<sequence>MRDNSNKVKRATMIFFTVLLIVQIKAADSTPVVEALTSMLSGCYSNIEQYERDQANNVSATEKHLWLQLCYTQVNVTILSPALTVYYEQYVNNGSTPSRRQILAFSETTSKRVRMASYTILNATKLSEGGPENLPLSDLSNRYECDALWEQLDAGLYTSYLATPQQCTFSFFGQLVRPEGTRNLTCSGMTLVEVFVTVNGNDVVSGTYEPYNLLKTVNDCQDVTTPVPSRVARTRSMCMLGLGLLATLIST</sequence>
<organism evidence="2 3">
    <name type="scientific">Elysia chlorotica</name>
    <name type="common">Eastern emerald elysia</name>
    <name type="synonym">Sea slug</name>
    <dbReference type="NCBI Taxonomy" id="188477"/>
    <lineage>
        <taxon>Eukaryota</taxon>
        <taxon>Metazoa</taxon>
        <taxon>Spiralia</taxon>
        <taxon>Lophotrochozoa</taxon>
        <taxon>Mollusca</taxon>
        <taxon>Gastropoda</taxon>
        <taxon>Heterobranchia</taxon>
        <taxon>Euthyneura</taxon>
        <taxon>Panpulmonata</taxon>
        <taxon>Sacoglossa</taxon>
        <taxon>Placobranchoidea</taxon>
        <taxon>Plakobranchidae</taxon>
        <taxon>Elysia</taxon>
    </lineage>
</organism>
<accession>A0A3S0ZLK1</accession>
<dbReference type="Pfam" id="PF06206">
    <property type="entry name" value="CpeT"/>
    <property type="match status" value="1"/>
</dbReference>
<keyword evidence="3" id="KW-1185">Reference proteome</keyword>
<evidence type="ECO:0000256" key="1">
    <source>
        <dbReference type="SAM" id="SignalP"/>
    </source>
</evidence>
<keyword evidence="1" id="KW-0732">Signal</keyword>
<name>A0A3S0ZLK1_ELYCH</name>